<dbReference type="SUPFAM" id="SSF46689">
    <property type="entry name" value="Homeodomain-like"/>
    <property type="match status" value="1"/>
</dbReference>
<dbReference type="SUPFAM" id="SSF53697">
    <property type="entry name" value="SIS domain"/>
    <property type="match status" value="1"/>
</dbReference>
<dbReference type="GO" id="GO:0003700">
    <property type="term" value="F:DNA-binding transcription factor activity"/>
    <property type="evidence" value="ECO:0007669"/>
    <property type="project" value="InterPro"/>
</dbReference>
<dbReference type="RefSeq" id="WP_093269838.1">
    <property type="nucleotide sequence ID" value="NZ_FNOK01000026.1"/>
</dbReference>
<dbReference type="InterPro" id="IPR046348">
    <property type="entry name" value="SIS_dom_sf"/>
</dbReference>
<evidence type="ECO:0000259" key="5">
    <source>
        <dbReference type="PROSITE" id="PS51464"/>
    </source>
</evidence>
<dbReference type="GO" id="GO:1901135">
    <property type="term" value="P:carbohydrate derivative metabolic process"/>
    <property type="evidence" value="ECO:0007669"/>
    <property type="project" value="InterPro"/>
</dbReference>
<evidence type="ECO:0000313" key="6">
    <source>
        <dbReference type="EMBL" id="SDY43371.1"/>
    </source>
</evidence>
<organism evidence="6 7">
    <name type="scientific">Saccharopolyspora shandongensis</name>
    <dbReference type="NCBI Taxonomy" id="418495"/>
    <lineage>
        <taxon>Bacteria</taxon>
        <taxon>Bacillati</taxon>
        <taxon>Actinomycetota</taxon>
        <taxon>Actinomycetes</taxon>
        <taxon>Pseudonocardiales</taxon>
        <taxon>Pseudonocardiaceae</taxon>
        <taxon>Saccharopolyspora</taxon>
    </lineage>
</organism>
<proteinExistence type="predicted"/>
<feature type="domain" description="SIS" evidence="5">
    <location>
        <begin position="127"/>
        <end position="265"/>
    </location>
</feature>
<reference evidence="7" key="1">
    <citation type="submission" date="2016-10" db="EMBL/GenBank/DDBJ databases">
        <authorList>
            <person name="Varghese N."/>
            <person name="Submissions S."/>
        </authorList>
    </citation>
    <scope>NUCLEOTIDE SEQUENCE [LARGE SCALE GENOMIC DNA]</scope>
    <source>
        <strain evidence="7">CGMCC 4.3530</strain>
    </source>
</reference>
<dbReference type="PROSITE" id="PS51464">
    <property type="entry name" value="SIS"/>
    <property type="match status" value="1"/>
</dbReference>
<sequence>MSGRTPVVELLRQQQGTATAGERKVCRSLLADYPLAGLEPVARLAARAGVSAPTVLRLVGKLGFVGYPEFQQALKDELGERLSSPLDMYAKTAGRVGDHALDRSVEAFTQGIRSSLGAAPAAEVDAAVALLADARRPVTTIGGRFSGILAQYLAGHLRELRPRTSHVPDGGGDRAAALLDMGRRDVVVAFDYRRYEKATIRFGDLAKEQGVALILFTDPWLSPLASSADIVLPASVQAPSPFDSLVPALALVEAVVAALVDELGDEPRKRLARYDDLAEDVAE</sequence>
<dbReference type="STRING" id="418495.SAMN05216215_1026113"/>
<keyword evidence="1" id="KW-0805">Transcription regulation</keyword>
<keyword evidence="3" id="KW-0804">Transcription</keyword>
<dbReference type="GO" id="GO:0003677">
    <property type="term" value="F:DNA binding"/>
    <property type="evidence" value="ECO:0007669"/>
    <property type="project" value="UniProtKB-KW"/>
</dbReference>
<dbReference type="PROSITE" id="PS51071">
    <property type="entry name" value="HTH_RPIR"/>
    <property type="match status" value="1"/>
</dbReference>
<evidence type="ECO:0000256" key="3">
    <source>
        <dbReference type="ARBA" id="ARBA00023163"/>
    </source>
</evidence>
<dbReference type="EMBL" id="FNOK01000026">
    <property type="protein sequence ID" value="SDY43371.1"/>
    <property type="molecule type" value="Genomic_DNA"/>
</dbReference>
<dbReference type="InterPro" id="IPR036388">
    <property type="entry name" value="WH-like_DNA-bd_sf"/>
</dbReference>
<dbReference type="Pfam" id="PF01418">
    <property type="entry name" value="HTH_6"/>
    <property type="match status" value="1"/>
</dbReference>
<evidence type="ECO:0000313" key="7">
    <source>
        <dbReference type="Proteomes" id="UP000199529"/>
    </source>
</evidence>
<dbReference type="PANTHER" id="PTHR30514:SF18">
    <property type="entry name" value="RPIR-FAMILY TRANSCRIPTIONAL REGULATOR"/>
    <property type="match status" value="1"/>
</dbReference>
<dbReference type="PANTHER" id="PTHR30514">
    <property type="entry name" value="GLUCOKINASE"/>
    <property type="match status" value="1"/>
</dbReference>
<evidence type="ECO:0000259" key="4">
    <source>
        <dbReference type="PROSITE" id="PS51071"/>
    </source>
</evidence>
<dbReference type="Proteomes" id="UP000199529">
    <property type="component" value="Unassembled WGS sequence"/>
</dbReference>
<dbReference type="Pfam" id="PF01380">
    <property type="entry name" value="SIS"/>
    <property type="match status" value="1"/>
</dbReference>
<dbReference type="InterPro" id="IPR047640">
    <property type="entry name" value="RpiR-like"/>
</dbReference>
<dbReference type="Gene3D" id="1.10.10.10">
    <property type="entry name" value="Winged helix-like DNA-binding domain superfamily/Winged helix DNA-binding domain"/>
    <property type="match status" value="1"/>
</dbReference>
<name>A0A1H3JU20_9PSEU</name>
<gene>
    <name evidence="6" type="ORF">SAMN05216215_1026113</name>
</gene>
<keyword evidence="2" id="KW-0238">DNA-binding</keyword>
<keyword evidence="7" id="KW-1185">Reference proteome</keyword>
<evidence type="ECO:0000256" key="2">
    <source>
        <dbReference type="ARBA" id="ARBA00023125"/>
    </source>
</evidence>
<dbReference type="AlphaFoldDB" id="A0A1H3JU20"/>
<dbReference type="InterPro" id="IPR000281">
    <property type="entry name" value="HTH_RpiR"/>
</dbReference>
<protein>
    <submittedName>
        <fullName evidence="6">Transcriptional regulator, RpiR family</fullName>
    </submittedName>
</protein>
<dbReference type="InterPro" id="IPR001347">
    <property type="entry name" value="SIS_dom"/>
</dbReference>
<dbReference type="Gene3D" id="3.40.50.10490">
    <property type="entry name" value="Glucose-6-phosphate isomerase like protein, domain 1"/>
    <property type="match status" value="1"/>
</dbReference>
<dbReference type="OrthoDB" id="3574600at2"/>
<feature type="domain" description="HTH rpiR-type" evidence="4">
    <location>
        <begin position="5"/>
        <end position="81"/>
    </location>
</feature>
<dbReference type="InterPro" id="IPR009057">
    <property type="entry name" value="Homeodomain-like_sf"/>
</dbReference>
<dbReference type="CDD" id="cd05013">
    <property type="entry name" value="SIS_RpiR"/>
    <property type="match status" value="1"/>
</dbReference>
<accession>A0A1H3JU20</accession>
<dbReference type="InterPro" id="IPR035472">
    <property type="entry name" value="RpiR-like_SIS"/>
</dbReference>
<dbReference type="GO" id="GO:0097367">
    <property type="term" value="F:carbohydrate derivative binding"/>
    <property type="evidence" value="ECO:0007669"/>
    <property type="project" value="InterPro"/>
</dbReference>
<evidence type="ECO:0000256" key="1">
    <source>
        <dbReference type="ARBA" id="ARBA00023015"/>
    </source>
</evidence>